<gene>
    <name evidence="1" type="ORF">FGO82_07715</name>
</gene>
<protein>
    <submittedName>
        <fullName evidence="1">Uncharacterized protein</fullName>
    </submittedName>
</protein>
<evidence type="ECO:0000313" key="1">
    <source>
        <dbReference type="EMBL" id="TNY46464.1"/>
    </source>
</evidence>
<name>A0A660A3Q7_STRPY</name>
<proteinExistence type="predicted"/>
<organism evidence="1 2">
    <name type="scientific">Streptococcus pyogenes</name>
    <dbReference type="NCBI Taxonomy" id="1314"/>
    <lineage>
        <taxon>Bacteria</taxon>
        <taxon>Bacillati</taxon>
        <taxon>Bacillota</taxon>
        <taxon>Bacilli</taxon>
        <taxon>Lactobacillales</taxon>
        <taxon>Streptococcaceae</taxon>
        <taxon>Streptococcus</taxon>
    </lineage>
</organism>
<dbReference type="RefSeq" id="WP_011889039.1">
    <property type="nucleotide sequence ID" value="NZ_CAAHGV010000007.1"/>
</dbReference>
<dbReference type="EMBL" id="VCID01000542">
    <property type="protein sequence ID" value="TNY46464.1"/>
    <property type="molecule type" value="Genomic_DNA"/>
</dbReference>
<evidence type="ECO:0000313" key="2">
    <source>
        <dbReference type="Proteomes" id="UP000316580"/>
    </source>
</evidence>
<comment type="caution">
    <text evidence="1">The sequence shown here is derived from an EMBL/GenBank/DDBJ whole genome shotgun (WGS) entry which is preliminary data.</text>
</comment>
<dbReference type="AlphaFoldDB" id="A0A660A3Q7"/>
<reference evidence="1 2" key="1">
    <citation type="submission" date="2019-05" db="EMBL/GenBank/DDBJ databases">
        <title>Novel genomic isolates of S.pyogenes and S.dysgalactiae subsp. equisimilis associated to necrotising fasciitis (NSTI).</title>
        <authorList>
            <person name="Barrantes I."/>
        </authorList>
    </citation>
    <scope>NUCLEOTIDE SEQUENCE [LARGE SCALE GENOMIC DNA]</scope>
    <source>
        <strain evidence="1 2">SPY6028</strain>
    </source>
</reference>
<sequence>MAKDLLEVTSEIIIGNHESFYREFRAAKNEGKIKDATFAEYLGLEYKKLYQYVSNVNSID</sequence>
<dbReference type="Proteomes" id="UP000316580">
    <property type="component" value="Unassembled WGS sequence"/>
</dbReference>
<accession>A0A660A3Q7</accession>